<dbReference type="PROSITE" id="PS51918">
    <property type="entry name" value="RADICAL_SAM"/>
    <property type="match status" value="1"/>
</dbReference>
<sequence>MGQARADESCGSSPLASSTFTPHRVVTYSRAHTLVPTYECFNRCTYCNFRTDPGQSPWVSLGQVARQMPLLHQQGVCEVLVLSGEVAPHSPRRADWLRHIYQICELALGAGLLPHTNAGPLSRDEMAQLQQVNVSMGLMVEQVTPSLLETVHRHAPSKRPEIRLQQLEWAGELGIPFTTGLLLGLGESESDWVDSLRAIATLHTRYGHIQEVILQPHSPGQQQLQRGTALAETALVQAVQLAKAHLPKNVAIQIPPNLVSREGLLACLEAGATDLGGLSPVDEVNPDYDHPTPESLRAAIAPAGWQLQPRLPIYPQYDPWLPSPLQPLVHTWRASQRGSRSEPVPSEYPN</sequence>
<comment type="caution">
    <text evidence="12">The sequence shown here is derived from an EMBL/GenBank/DDBJ whole genome shotgun (WGS) entry which is preliminary data.</text>
</comment>
<evidence type="ECO:0000256" key="1">
    <source>
        <dbReference type="ARBA" id="ARBA00004712"/>
    </source>
</evidence>
<dbReference type="SFLD" id="SFLDS00029">
    <property type="entry name" value="Radical_SAM"/>
    <property type="match status" value="1"/>
</dbReference>
<evidence type="ECO:0000313" key="12">
    <source>
        <dbReference type="EMBL" id="PZO44784.1"/>
    </source>
</evidence>
<comment type="function">
    <text evidence="10">Catalyzes the radical-mediated synthesis of 7,8-didemethyl-8-hydroxy-5-deazariboflavin (FO) from 5-amino-5-(4-hydroxybenzyl)-6-(D-ribitylimino)-5,6-dihydrouracil.</text>
</comment>
<dbReference type="InterPro" id="IPR013785">
    <property type="entry name" value="Aldolase_TIM"/>
</dbReference>
<dbReference type="SFLD" id="SFLDG01388">
    <property type="entry name" value="7_8-didemethyl-8-hydroxy-5-dea"/>
    <property type="match status" value="1"/>
</dbReference>
<feature type="binding site" evidence="10">
    <location>
        <position position="44"/>
    </location>
    <ligand>
        <name>[4Fe-4S] cluster</name>
        <dbReference type="ChEBI" id="CHEBI:49883"/>
        <note>4Fe-4S-S-AdoMet</note>
    </ligand>
</feature>
<accession>A0A2W4WI28</accession>
<reference evidence="12 13" key="2">
    <citation type="submission" date="2018-06" db="EMBL/GenBank/DDBJ databases">
        <title>Metagenomic assembly of (sub)arctic Cyanobacteria and their associated microbiome from non-axenic cultures.</title>
        <authorList>
            <person name="Baurain D."/>
        </authorList>
    </citation>
    <scope>NUCLEOTIDE SEQUENCE [LARGE SCALE GENOMIC DNA]</scope>
    <source>
        <strain evidence="12">ULC041bin1</strain>
    </source>
</reference>
<evidence type="ECO:0000256" key="8">
    <source>
        <dbReference type="ARBA" id="ARBA00023239"/>
    </source>
</evidence>
<dbReference type="InterPro" id="IPR019939">
    <property type="entry name" value="CofG_family"/>
</dbReference>
<dbReference type="NCBIfam" id="NF004884">
    <property type="entry name" value="PRK06245.1"/>
    <property type="match status" value="1"/>
</dbReference>
<protein>
    <recommendedName>
        <fullName evidence="2 10">7,8-didemethyl-8-hydroxy-5-deazariboflavin synthase</fullName>
        <ecNumber evidence="2 10">4.3.1.32</ecNumber>
    </recommendedName>
    <alternativeName>
        <fullName evidence="10">FO synthase subunit 1</fullName>
    </alternativeName>
</protein>
<dbReference type="InterPro" id="IPR007197">
    <property type="entry name" value="rSAM"/>
</dbReference>
<feature type="domain" description="Radical SAM core" evidence="11">
    <location>
        <begin position="26"/>
        <end position="257"/>
    </location>
</feature>
<gene>
    <name evidence="10" type="primary">cofG</name>
    <name evidence="12" type="ORF">DCF17_03310</name>
</gene>
<evidence type="ECO:0000256" key="4">
    <source>
        <dbReference type="ARBA" id="ARBA00022691"/>
    </source>
</evidence>
<evidence type="ECO:0000313" key="13">
    <source>
        <dbReference type="Proteomes" id="UP000249081"/>
    </source>
</evidence>
<dbReference type="AlphaFoldDB" id="A0A2W4WI28"/>
<dbReference type="GO" id="GO:0016765">
    <property type="term" value="F:transferase activity, transferring alkyl or aryl (other than methyl) groups"/>
    <property type="evidence" value="ECO:0007669"/>
    <property type="project" value="InterPro"/>
</dbReference>
<evidence type="ECO:0000256" key="10">
    <source>
        <dbReference type="HAMAP-Rule" id="MF_01611"/>
    </source>
</evidence>
<keyword evidence="4 10" id="KW-0949">S-adenosyl-L-methionine</keyword>
<evidence type="ECO:0000259" key="11">
    <source>
        <dbReference type="PROSITE" id="PS51918"/>
    </source>
</evidence>
<comment type="catalytic activity">
    <reaction evidence="9 10">
        <text>5-amino-5-(4-hydroxybenzyl)-6-(D-ribitylimino)-5,6-dihydrouracil + S-adenosyl-L-methionine = 7,8-didemethyl-8-hydroxy-5-deazariboflavin + 5'-deoxyadenosine + L-methionine + NH4(+) + H(+)</text>
        <dbReference type="Rhea" id="RHEA:55204"/>
        <dbReference type="ChEBI" id="CHEBI:15378"/>
        <dbReference type="ChEBI" id="CHEBI:17319"/>
        <dbReference type="ChEBI" id="CHEBI:28938"/>
        <dbReference type="ChEBI" id="CHEBI:57844"/>
        <dbReference type="ChEBI" id="CHEBI:59789"/>
        <dbReference type="ChEBI" id="CHEBI:59904"/>
        <dbReference type="ChEBI" id="CHEBI:85936"/>
        <dbReference type="EC" id="4.3.1.32"/>
    </reaction>
</comment>
<dbReference type="PANTHER" id="PTHR43076:SF15">
    <property type="entry name" value="7,8-DIDEMETHYL-8-HYDROXY-5-DEAZARIBOFLAVIN SYNTHASE"/>
    <property type="match status" value="1"/>
</dbReference>
<comment type="subunit">
    <text evidence="10">The FO synthase complex consists of two subunits, CofG and CofH.</text>
</comment>
<keyword evidence="5 10" id="KW-0479">Metal-binding</keyword>
<evidence type="ECO:0000256" key="3">
    <source>
        <dbReference type="ARBA" id="ARBA00022485"/>
    </source>
</evidence>
<evidence type="ECO:0000256" key="9">
    <source>
        <dbReference type="ARBA" id="ARBA00048974"/>
    </source>
</evidence>
<dbReference type="InterPro" id="IPR058240">
    <property type="entry name" value="rSAM_sf"/>
</dbReference>
<evidence type="ECO:0000256" key="6">
    <source>
        <dbReference type="ARBA" id="ARBA00023004"/>
    </source>
</evidence>
<dbReference type="GO" id="GO:0005506">
    <property type="term" value="F:iron ion binding"/>
    <property type="evidence" value="ECO:0007669"/>
    <property type="project" value="UniProtKB-UniRule"/>
</dbReference>
<dbReference type="NCBIfam" id="TIGR03550">
    <property type="entry name" value="F420_cofG"/>
    <property type="match status" value="1"/>
</dbReference>
<evidence type="ECO:0000256" key="2">
    <source>
        <dbReference type="ARBA" id="ARBA00012126"/>
    </source>
</evidence>
<comment type="cofactor">
    <cofactor evidence="10">
        <name>[4Fe-4S] cluster</name>
        <dbReference type="ChEBI" id="CHEBI:49883"/>
    </cofactor>
    <text evidence="10">Binds 1 [4Fe-4S] cluster. The cluster is coordinated with 3 cysteines and an exchangeable S-adenosyl-L-methionine.</text>
</comment>
<comment type="similarity">
    <text evidence="10">Belongs to the radical SAM superfamily. CofG family.</text>
</comment>
<dbReference type="SFLD" id="SFLDG01064">
    <property type="entry name" value="F420__menaquinone_cofactor_bio"/>
    <property type="match status" value="1"/>
</dbReference>
<dbReference type="HAMAP" id="MF_01611">
    <property type="entry name" value="FO_synth_sub1"/>
    <property type="match status" value="1"/>
</dbReference>
<keyword evidence="6 10" id="KW-0408">Iron</keyword>
<dbReference type="EMBL" id="QBMN01000014">
    <property type="protein sequence ID" value="PZO44784.1"/>
    <property type="molecule type" value="Genomic_DNA"/>
</dbReference>
<dbReference type="PANTHER" id="PTHR43076">
    <property type="entry name" value="FO SYNTHASE (COFH)"/>
    <property type="match status" value="1"/>
</dbReference>
<dbReference type="InterPro" id="IPR034405">
    <property type="entry name" value="F420"/>
</dbReference>
<proteinExistence type="inferred from homology"/>
<feature type="binding site" evidence="10">
    <location>
        <position position="47"/>
    </location>
    <ligand>
        <name>[4Fe-4S] cluster</name>
        <dbReference type="ChEBI" id="CHEBI:49883"/>
        <note>4Fe-4S-S-AdoMet</note>
    </ligand>
</feature>
<dbReference type="Proteomes" id="UP000249081">
    <property type="component" value="Unassembled WGS sequence"/>
</dbReference>
<reference evidence="13" key="1">
    <citation type="submission" date="2018-04" db="EMBL/GenBank/DDBJ databases">
        <authorList>
            <person name="Cornet L."/>
        </authorList>
    </citation>
    <scope>NUCLEOTIDE SEQUENCE [LARGE SCALE GENOMIC DNA]</scope>
</reference>
<dbReference type="CDD" id="cd01335">
    <property type="entry name" value="Radical_SAM"/>
    <property type="match status" value="1"/>
</dbReference>
<comment type="pathway">
    <text evidence="1 10">Cofactor biosynthesis; coenzyme F0 biosynthesis.</text>
</comment>
<dbReference type="SMART" id="SM00729">
    <property type="entry name" value="Elp3"/>
    <property type="match status" value="1"/>
</dbReference>
<organism evidence="12 13">
    <name type="scientific">Shackletoniella antarctica</name>
    <dbReference type="NCBI Taxonomy" id="268115"/>
    <lineage>
        <taxon>Bacteria</taxon>
        <taxon>Bacillati</taxon>
        <taxon>Cyanobacteriota</taxon>
        <taxon>Cyanophyceae</taxon>
        <taxon>Oculatellales</taxon>
        <taxon>Oculatellaceae</taxon>
        <taxon>Shackletoniella</taxon>
    </lineage>
</organism>
<name>A0A2W4WI28_9CYAN</name>
<dbReference type="SFLD" id="SFLDF00294">
    <property type="entry name" value="7_8-didemethyl-8-hydroxy-5-dea"/>
    <property type="match status" value="1"/>
</dbReference>
<dbReference type="EC" id="4.3.1.32" evidence="2 10"/>
<dbReference type="InterPro" id="IPR006638">
    <property type="entry name" value="Elp3/MiaA/NifB-like_rSAM"/>
</dbReference>
<evidence type="ECO:0000256" key="7">
    <source>
        <dbReference type="ARBA" id="ARBA00023014"/>
    </source>
</evidence>
<feature type="binding site" evidence="10">
    <location>
        <position position="40"/>
    </location>
    <ligand>
        <name>[4Fe-4S] cluster</name>
        <dbReference type="ChEBI" id="CHEBI:49883"/>
        <note>4Fe-4S-S-AdoMet</note>
    </ligand>
</feature>
<dbReference type="SUPFAM" id="SSF102114">
    <property type="entry name" value="Radical SAM enzymes"/>
    <property type="match status" value="1"/>
</dbReference>
<keyword evidence="3 10" id="KW-0004">4Fe-4S</keyword>
<dbReference type="GO" id="GO:0051539">
    <property type="term" value="F:4 iron, 4 sulfur cluster binding"/>
    <property type="evidence" value="ECO:0007669"/>
    <property type="project" value="UniProtKB-KW"/>
</dbReference>
<keyword evidence="8 10" id="KW-0456">Lyase</keyword>
<evidence type="ECO:0000256" key="5">
    <source>
        <dbReference type="ARBA" id="ARBA00022723"/>
    </source>
</evidence>
<keyword evidence="7 10" id="KW-0411">Iron-sulfur</keyword>
<dbReference type="UniPathway" id="UPA00072"/>
<dbReference type="Pfam" id="PF04055">
    <property type="entry name" value="Radical_SAM"/>
    <property type="match status" value="1"/>
</dbReference>
<dbReference type="GO" id="GO:0044689">
    <property type="term" value="F:7,8-didemethyl-8-hydroxy-5-deazariboflavin synthase activity"/>
    <property type="evidence" value="ECO:0007669"/>
    <property type="project" value="UniProtKB-EC"/>
</dbReference>
<dbReference type="Gene3D" id="3.20.20.70">
    <property type="entry name" value="Aldolase class I"/>
    <property type="match status" value="1"/>
</dbReference>